<proteinExistence type="predicted"/>
<protein>
    <submittedName>
        <fullName evidence="2">Uncharacterized protein</fullName>
    </submittedName>
</protein>
<sequence>MSTASPAPSLPPRHRRGRPSDFALLEGRRRKCFLSLLHLVASGSWDRSVKSCRPRTTAAWRCPDPAWALPAASVQLAMTLHGDGVWASSSGGTGDGVEVVLGTQVGCQWAGSTAHSLVGPIKPIEDRTTKAKAATPLREMFDGMEVHTGKAFKERIAAIKTSPTDLTAASPSPLPASPTSAPTWYSTVCPNSNIMYTTVSSCHFNKKLILEVALELGDHEEKAHALCIDTIGCFRDMHAKCSTFGLETNGDANQAVVVSPTIIGMSKIIPASVVPVDIFSPTSITDIKMYTLMATRDVSQLLMEPSPVMGLKLDAIISVENEVPDGCSMKCHEDGQKALMENPKRNPWPPPNSGYNDIVEQNMPSRFSEKFLQKYGQIRYWDCALLTKGDMGNYDQLELLTCMSMKWIQLVLCTMLYRRIEWKLLIDCNSKQCIESFLAILDTKLLVISVNKDNALQGKASNFLVVWWNASATKELAMVMMGKQLCDVSHGIIAFIMQRHWGSWWIIDIGGTFCMESK</sequence>
<dbReference type="Proteomes" id="UP000026961">
    <property type="component" value="Chromosome 11"/>
</dbReference>
<organism evidence="2">
    <name type="scientific">Oryza glumipatula</name>
    <dbReference type="NCBI Taxonomy" id="40148"/>
    <lineage>
        <taxon>Eukaryota</taxon>
        <taxon>Viridiplantae</taxon>
        <taxon>Streptophyta</taxon>
        <taxon>Embryophyta</taxon>
        <taxon>Tracheophyta</taxon>
        <taxon>Spermatophyta</taxon>
        <taxon>Magnoliopsida</taxon>
        <taxon>Liliopsida</taxon>
        <taxon>Poales</taxon>
        <taxon>Poaceae</taxon>
        <taxon>BOP clade</taxon>
        <taxon>Oryzoideae</taxon>
        <taxon>Oryzeae</taxon>
        <taxon>Oryzinae</taxon>
        <taxon>Oryza</taxon>
    </lineage>
</organism>
<dbReference type="EnsemblPlants" id="OGLUM11G11970.1">
    <property type="protein sequence ID" value="OGLUM11G11970.1"/>
    <property type="gene ID" value="OGLUM11G11970"/>
</dbReference>
<reference evidence="2" key="1">
    <citation type="submission" date="2015-04" db="UniProtKB">
        <authorList>
            <consortium name="EnsemblPlants"/>
        </authorList>
    </citation>
    <scope>IDENTIFICATION</scope>
</reference>
<keyword evidence="3" id="KW-1185">Reference proteome</keyword>
<accession>A0A0E0BIQ3</accession>
<evidence type="ECO:0000256" key="1">
    <source>
        <dbReference type="SAM" id="MobiDB-lite"/>
    </source>
</evidence>
<dbReference type="AlphaFoldDB" id="A0A0E0BIQ3"/>
<feature type="region of interest" description="Disordered" evidence="1">
    <location>
        <begin position="1"/>
        <end position="20"/>
    </location>
</feature>
<dbReference type="HOGENOM" id="CLU_537915_0_0_1"/>
<reference evidence="2" key="2">
    <citation type="submission" date="2018-05" db="EMBL/GenBank/DDBJ databases">
        <title>OgluRS3 (Oryza glumaepatula Reference Sequence Version 3).</title>
        <authorList>
            <person name="Zhang J."/>
            <person name="Kudrna D."/>
            <person name="Lee S."/>
            <person name="Talag J."/>
            <person name="Welchert J."/>
            <person name="Wing R.A."/>
        </authorList>
    </citation>
    <scope>NUCLEOTIDE SEQUENCE [LARGE SCALE GENOMIC DNA]</scope>
</reference>
<name>A0A0E0BIQ3_9ORYZ</name>
<dbReference type="Gramene" id="OGLUM11G11970.1">
    <property type="protein sequence ID" value="OGLUM11G11970.1"/>
    <property type="gene ID" value="OGLUM11G11970"/>
</dbReference>
<evidence type="ECO:0000313" key="2">
    <source>
        <dbReference type="EnsemblPlants" id="OGLUM11G11970.1"/>
    </source>
</evidence>
<evidence type="ECO:0000313" key="3">
    <source>
        <dbReference type="Proteomes" id="UP000026961"/>
    </source>
</evidence>